<keyword evidence="2" id="KW-0235">DNA replication</keyword>
<proteinExistence type="inferred from homology"/>
<organism evidence="4 5">
    <name type="scientific">Mycoemilia scoparia</name>
    <dbReference type="NCBI Taxonomy" id="417184"/>
    <lineage>
        <taxon>Eukaryota</taxon>
        <taxon>Fungi</taxon>
        <taxon>Fungi incertae sedis</taxon>
        <taxon>Zoopagomycota</taxon>
        <taxon>Kickxellomycotina</taxon>
        <taxon>Kickxellomycetes</taxon>
        <taxon>Kickxellales</taxon>
        <taxon>Kickxellaceae</taxon>
        <taxon>Mycoemilia</taxon>
    </lineage>
</organism>
<dbReference type="GO" id="GO:0000775">
    <property type="term" value="C:chromosome, centromeric region"/>
    <property type="evidence" value="ECO:0007669"/>
    <property type="project" value="TreeGrafter"/>
</dbReference>
<feature type="region of interest" description="Disordered" evidence="3">
    <location>
        <begin position="88"/>
        <end position="116"/>
    </location>
</feature>
<feature type="compositionally biased region" description="Low complexity" evidence="3">
    <location>
        <begin position="94"/>
        <end position="116"/>
    </location>
</feature>
<dbReference type="Pfam" id="PF09724">
    <property type="entry name" value="Dcc1"/>
    <property type="match status" value="1"/>
</dbReference>
<reference evidence="4" key="1">
    <citation type="submission" date="2022-07" db="EMBL/GenBank/DDBJ databases">
        <title>Phylogenomic reconstructions and comparative analyses of Kickxellomycotina fungi.</title>
        <authorList>
            <person name="Reynolds N.K."/>
            <person name="Stajich J.E."/>
            <person name="Barry K."/>
            <person name="Grigoriev I.V."/>
            <person name="Crous P."/>
            <person name="Smith M.E."/>
        </authorList>
    </citation>
    <scope>NUCLEOTIDE SEQUENCE</scope>
    <source>
        <strain evidence="4">NBRC 100468</strain>
    </source>
</reference>
<dbReference type="GO" id="GO:0000785">
    <property type="term" value="C:chromatin"/>
    <property type="evidence" value="ECO:0007669"/>
    <property type="project" value="TreeGrafter"/>
</dbReference>
<dbReference type="PANTHER" id="PTHR13395:SF6">
    <property type="entry name" value="SISTER CHROMATID COHESION PROTEIN DCC1"/>
    <property type="match status" value="1"/>
</dbReference>
<dbReference type="AlphaFoldDB" id="A0A9W7ZX50"/>
<evidence type="ECO:0000256" key="1">
    <source>
        <dbReference type="ARBA" id="ARBA00007017"/>
    </source>
</evidence>
<dbReference type="Proteomes" id="UP001150538">
    <property type="component" value="Unassembled WGS sequence"/>
</dbReference>
<feature type="compositionally biased region" description="Low complexity" evidence="3">
    <location>
        <begin position="422"/>
        <end position="433"/>
    </location>
</feature>
<comment type="similarity">
    <text evidence="1">Belongs to the DCC1 family.</text>
</comment>
<dbReference type="EMBL" id="JANBPU010000045">
    <property type="protein sequence ID" value="KAJ1918452.1"/>
    <property type="molecule type" value="Genomic_DNA"/>
</dbReference>
<dbReference type="PANTHER" id="PTHR13395">
    <property type="entry name" value="SISTER CHROMATID COHESION PROTEIN DCC1-RELATED"/>
    <property type="match status" value="1"/>
</dbReference>
<dbReference type="GO" id="GO:0031390">
    <property type="term" value="C:Ctf18 RFC-like complex"/>
    <property type="evidence" value="ECO:0007669"/>
    <property type="project" value="InterPro"/>
</dbReference>
<dbReference type="InterPro" id="IPR019128">
    <property type="entry name" value="Dcc1"/>
</dbReference>
<accession>A0A9W7ZX50</accession>
<dbReference type="OrthoDB" id="276989at2759"/>
<feature type="region of interest" description="Disordered" evidence="3">
    <location>
        <begin position="422"/>
        <end position="446"/>
    </location>
</feature>
<dbReference type="GO" id="GO:0034088">
    <property type="term" value="P:maintenance of mitotic sister chromatid cohesion"/>
    <property type="evidence" value="ECO:0007669"/>
    <property type="project" value="TreeGrafter"/>
</dbReference>
<evidence type="ECO:0000256" key="2">
    <source>
        <dbReference type="ARBA" id="ARBA00022705"/>
    </source>
</evidence>
<gene>
    <name evidence="4" type="primary">DSCC1</name>
    <name evidence="4" type="ORF">H4219_002607</name>
</gene>
<evidence type="ECO:0000256" key="3">
    <source>
        <dbReference type="SAM" id="MobiDB-lite"/>
    </source>
</evidence>
<name>A0A9W7ZX50_9FUNG</name>
<sequence>MEAEMHISFGKEFPEDLHLLELSDALIAQLENGLSQKGSTVTDQAIEQKTGLVLRGRPGDTAVLCAPDDNTYKVRKLHTSNSLYVVKRRHDDTTTNTNATTNTSSEAAETSATATTQPTWDIISTKDVVLELLNNQENLHGRIGEILAKDPRGDYLGPDFEAKDVKNAKSTPKITFETLQYNVQASDARIRKALAMIPAVCVAEDGNSWRRLGVKYVVDTLLLIAASMVENDWDYNELDLTGCIRNLIDDVEEEGRGGDGGDGDSDNEMDVGGSNLTPEVLKAIFEFFGTPVEGRPNVYAIQGERVARFMASKVFDTEKGKDWKLDDFLDTWRSVTPPLFHSHIPKPGSITDTSQISKSLLRDLAYATTGSVATGIILHPFPRDNLPLDPVARFRALFSARPKWTRPEIEPFLEDLVLPKLPKPSSSSSSSVPAPDTASITEPISKDPKVKKEIDVLLLKYTRSAKNGPNGQAVLSSRVH</sequence>
<comment type="caution">
    <text evidence="4">The sequence shown here is derived from an EMBL/GenBank/DDBJ whole genome shotgun (WGS) entry which is preliminary data.</text>
</comment>
<dbReference type="GO" id="GO:0006260">
    <property type="term" value="P:DNA replication"/>
    <property type="evidence" value="ECO:0007669"/>
    <property type="project" value="UniProtKB-KW"/>
</dbReference>
<evidence type="ECO:0000313" key="5">
    <source>
        <dbReference type="Proteomes" id="UP001150538"/>
    </source>
</evidence>
<evidence type="ECO:0000313" key="4">
    <source>
        <dbReference type="EMBL" id="KAJ1918452.1"/>
    </source>
</evidence>
<keyword evidence="5" id="KW-1185">Reference proteome</keyword>
<feature type="region of interest" description="Disordered" evidence="3">
    <location>
        <begin position="252"/>
        <end position="272"/>
    </location>
</feature>
<protein>
    <submittedName>
        <fullName evidence="4">Sister chromatid cohesion protein DCC1</fullName>
    </submittedName>
</protein>